<name>A0A7X4XYF1_9GAMM</name>
<proteinExistence type="predicted"/>
<dbReference type="Proteomes" id="UP000465712">
    <property type="component" value="Unassembled WGS sequence"/>
</dbReference>
<comment type="caution">
    <text evidence="2">The sequence shown here is derived from an EMBL/GenBank/DDBJ whole genome shotgun (WGS) entry which is preliminary data.</text>
</comment>
<dbReference type="RefSeq" id="WP_161446869.1">
    <property type="nucleotide sequence ID" value="NZ_WXWU01000045.1"/>
</dbReference>
<dbReference type="OrthoDB" id="7340239at2"/>
<organism evidence="2 3">
    <name type="scientific">Photobacterium halotolerans</name>
    <dbReference type="NCBI Taxonomy" id="265726"/>
    <lineage>
        <taxon>Bacteria</taxon>
        <taxon>Pseudomonadati</taxon>
        <taxon>Pseudomonadota</taxon>
        <taxon>Gammaproteobacteria</taxon>
        <taxon>Vibrionales</taxon>
        <taxon>Vibrionaceae</taxon>
        <taxon>Photobacterium</taxon>
    </lineage>
</organism>
<dbReference type="InterPro" id="IPR009739">
    <property type="entry name" value="LprI-like_N"/>
</dbReference>
<dbReference type="Pfam" id="PF07007">
    <property type="entry name" value="LprI"/>
    <property type="match status" value="1"/>
</dbReference>
<dbReference type="Gene3D" id="1.20.1270.180">
    <property type="match status" value="1"/>
</dbReference>
<dbReference type="AlphaFoldDB" id="A0A7X4XYF1"/>
<accession>A0A7X4XYF1</accession>
<evidence type="ECO:0000313" key="3">
    <source>
        <dbReference type="Proteomes" id="UP000465712"/>
    </source>
</evidence>
<evidence type="ECO:0000313" key="2">
    <source>
        <dbReference type="EMBL" id="NAW67673.1"/>
    </source>
</evidence>
<evidence type="ECO:0000259" key="1">
    <source>
        <dbReference type="Pfam" id="PF07007"/>
    </source>
</evidence>
<protein>
    <submittedName>
        <fullName evidence="2">DUF1311 domain-containing protein</fullName>
    </submittedName>
</protein>
<sequence length="201" mass="23357">MSKESNEMSRKGYQCRWVLAGILAVFGGFSSAHSDDLVNPDDLNELYRHYFKKYETKDAALNEKYRALQSVLSADEFSQLKSVQRAWVKFKEDLCDHHPYFSDDFAVSELDPSAKSIIYLCLAEVTEARLLELAYITSHETELAYTLYAYKNKTPQASPADQNALWQAYADKNCQFLSTYLKENRIDCMERQRFYYSVLQL</sequence>
<gene>
    <name evidence="2" type="ORF">CAG72_21015</name>
</gene>
<dbReference type="EMBL" id="WXWW01000299">
    <property type="protein sequence ID" value="NAW67673.1"/>
    <property type="molecule type" value="Genomic_DNA"/>
</dbReference>
<reference evidence="2 3" key="1">
    <citation type="submission" date="2017-05" db="EMBL/GenBank/DDBJ databases">
        <title>High clonality and local adaptation shapes Vibrionaceae linages within an endangered oasis.</title>
        <authorList>
            <person name="Vazquez-Rosas-Landa M."/>
        </authorList>
    </citation>
    <scope>NUCLEOTIDE SEQUENCE [LARGE SCALE GENOMIC DNA]</scope>
    <source>
        <strain evidence="2 3">P46_P4S1P180</strain>
    </source>
</reference>
<feature type="domain" description="Lysozyme inhibitor LprI-like N-terminal" evidence="1">
    <location>
        <begin position="50"/>
        <end position="133"/>
    </location>
</feature>